<keyword evidence="13" id="KW-1185">Reference proteome</keyword>
<dbReference type="PIRSF" id="PIRSF026671">
    <property type="entry name" value="AA_dipeptidase"/>
    <property type="match status" value="1"/>
</dbReference>
<dbReference type="Proteomes" id="UP001596303">
    <property type="component" value="Unassembled WGS sequence"/>
</dbReference>
<evidence type="ECO:0000313" key="13">
    <source>
        <dbReference type="Proteomes" id="UP001596303"/>
    </source>
</evidence>
<evidence type="ECO:0000256" key="2">
    <source>
        <dbReference type="ARBA" id="ARBA00022670"/>
    </source>
</evidence>
<dbReference type="EMBL" id="JBHSSW010000004">
    <property type="protein sequence ID" value="MFC6197155.1"/>
    <property type="molecule type" value="Genomic_DNA"/>
</dbReference>
<evidence type="ECO:0000256" key="1">
    <source>
        <dbReference type="ARBA" id="ARBA00001362"/>
    </source>
</evidence>
<evidence type="ECO:0000256" key="5">
    <source>
        <dbReference type="ARBA" id="ARBA00022833"/>
    </source>
</evidence>
<evidence type="ECO:0000256" key="7">
    <source>
        <dbReference type="ARBA" id="ARBA00023049"/>
    </source>
</evidence>
<dbReference type="HAMAP" id="MF_01924">
    <property type="entry name" value="A_A_dipeptidase"/>
    <property type="match status" value="1"/>
</dbReference>
<evidence type="ECO:0000256" key="9">
    <source>
        <dbReference type="HAMAP-Rule" id="MF_01924"/>
    </source>
</evidence>
<dbReference type="PANTHER" id="PTHR43126:SF1">
    <property type="entry name" value="D-ALANYL-D-ALANINE DIPEPTIDASE"/>
    <property type="match status" value="1"/>
</dbReference>
<dbReference type="PANTHER" id="PTHR43126">
    <property type="entry name" value="D-ALANYL-D-ALANINE DIPEPTIDASE"/>
    <property type="match status" value="1"/>
</dbReference>
<dbReference type="SUPFAM" id="SSF55166">
    <property type="entry name" value="Hedgehog/DD-peptidase"/>
    <property type="match status" value="1"/>
</dbReference>
<evidence type="ECO:0000256" key="11">
    <source>
        <dbReference type="SAM" id="SignalP"/>
    </source>
</evidence>
<sequence length="230" mass="25473">MKAFLTIIAAIGLSACAHAEEPPEAAKTGEPGFANAGATIPDLLVDMRYTTDQNFVGAPIDAYEAPNCLLTEPATQALALVQAELKTFGLGLKVFDCYRPATSVAHFARWAKDLDDQATKPEYYPNVPKSDLFRLGYIAERSGHSRGSTVDLTIMDLNTGEALDMGSAFDLFDTFSWPSDPRPTAQQRANRALLQSVMTKHGFRGLKEEWWHFTLNDEPYPDTYFDFPVR</sequence>
<evidence type="ECO:0000256" key="3">
    <source>
        <dbReference type="ARBA" id="ARBA00022723"/>
    </source>
</evidence>
<comment type="function">
    <text evidence="9 10">Catalyzes hydrolysis of the D-alanyl-D-alanine dipeptide.</text>
</comment>
<feature type="binding site" evidence="9">
    <location>
        <position position="212"/>
    </location>
    <ligand>
        <name>Zn(2+)</name>
        <dbReference type="ChEBI" id="CHEBI:29105"/>
        <note>catalytic</note>
    </ligand>
</feature>
<evidence type="ECO:0000313" key="12">
    <source>
        <dbReference type="EMBL" id="MFC6197155.1"/>
    </source>
</evidence>
<dbReference type="RefSeq" id="WP_377375630.1">
    <property type="nucleotide sequence ID" value="NZ_JBHSSW010000004.1"/>
</dbReference>
<comment type="cofactor">
    <cofactor evidence="9">
        <name>Zn(2+)</name>
        <dbReference type="ChEBI" id="CHEBI:29105"/>
    </cofactor>
    <text evidence="9">Binds 1 zinc ion per subunit.</text>
</comment>
<keyword evidence="5 9" id="KW-0862">Zinc</keyword>
<feature type="signal peptide" evidence="11">
    <location>
        <begin position="1"/>
        <end position="19"/>
    </location>
</feature>
<protein>
    <recommendedName>
        <fullName evidence="9 10">D-alanyl-D-alanine dipeptidase</fullName>
        <shortName evidence="9 10">D-Ala-D-Ala dipeptidase</shortName>
        <ecNumber evidence="9 10">3.4.13.22</ecNumber>
    </recommendedName>
</protein>
<dbReference type="InterPro" id="IPR000755">
    <property type="entry name" value="A_A_dipeptidase"/>
</dbReference>
<keyword evidence="6 9" id="KW-0224">Dipeptidase</keyword>
<dbReference type="InterPro" id="IPR009045">
    <property type="entry name" value="Zn_M74/Hedgehog-like"/>
</dbReference>
<dbReference type="EC" id="3.4.13.22" evidence="9 10"/>
<keyword evidence="3 9" id="KW-0479">Metal-binding</keyword>
<dbReference type="PROSITE" id="PS51257">
    <property type="entry name" value="PROKAR_LIPOPROTEIN"/>
    <property type="match status" value="1"/>
</dbReference>
<feature type="binding site" evidence="9">
    <location>
        <position position="144"/>
    </location>
    <ligand>
        <name>Zn(2+)</name>
        <dbReference type="ChEBI" id="CHEBI:29105"/>
        <note>catalytic</note>
    </ligand>
</feature>
<reference evidence="13" key="1">
    <citation type="journal article" date="2019" name="Int. J. Syst. Evol. Microbiol.">
        <title>The Global Catalogue of Microorganisms (GCM) 10K type strain sequencing project: providing services to taxonomists for standard genome sequencing and annotation.</title>
        <authorList>
            <consortium name="The Broad Institute Genomics Platform"/>
            <consortium name="The Broad Institute Genome Sequencing Center for Infectious Disease"/>
            <person name="Wu L."/>
            <person name="Ma J."/>
        </authorList>
    </citation>
    <scope>NUCLEOTIDE SEQUENCE [LARGE SCALE GENOMIC DNA]</scope>
    <source>
        <strain evidence="13">CGMCC-1.15741</strain>
    </source>
</reference>
<evidence type="ECO:0000256" key="4">
    <source>
        <dbReference type="ARBA" id="ARBA00022801"/>
    </source>
</evidence>
<evidence type="ECO:0000256" key="10">
    <source>
        <dbReference type="PIRNR" id="PIRNR026671"/>
    </source>
</evidence>
<keyword evidence="2 9" id="KW-0645">Protease</keyword>
<keyword evidence="7 9" id="KW-0482">Metalloprotease</keyword>
<feature type="active site" description="Proton donor/acceptor" evidence="9">
    <location>
        <position position="209"/>
    </location>
</feature>
<feature type="site" description="Transition state stabilizer" evidence="9">
    <location>
        <position position="99"/>
    </location>
</feature>
<keyword evidence="8 10" id="KW-0961">Cell wall biogenesis/degradation</keyword>
<evidence type="ECO:0000256" key="8">
    <source>
        <dbReference type="ARBA" id="ARBA00023316"/>
    </source>
</evidence>
<feature type="chain" id="PRO_5045457332" description="D-alanyl-D-alanine dipeptidase" evidence="11">
    <location>
        <begin position="20"/>
        <end position="230"/>
    </location>
</feature>
<dbReference type="Pfam" id="PF01427">
    <property type="entry name" value="Peptidase_M15"/>
    <property type="match status" value="1"/>
</dbReference>
<comment type="catalytic activity">
    <reaction evidence="1 9 10">
        <text>D-alanyl-D-alanine + H2O = 2 D-alanine</text>
        <dbReference type="Rhea" id="RHEA:20661"/>
        <dbReference type="ChEBI" id="CHEBI:15377"/>
        <dbReference type="ChEBI" id="CHEBI:57416"/>
        <dbReference type="ChEBI" id="CHEBI:57822"/>
        <dbReference type="EC" id="3.4.13.22"/>
    </reaction>
</comment>
<accession>A0ABW1S6D0</accession>
<organism evidence="12 13">
    <name type="scientific">Ponticaulis profundi</name>
    <dbReference type="NCBI Taxonomy" id="2665222"/>
    <lineage>
        <taxon>Bacteria</taxon>
        <taxon>Pseudomonadati</taxon>
        <taxon>Pseudomonadota</taxon>
        <taxon>Alphaproteobacteria</taxon>
        <taxon>Hyphomonadales</taxon>
        <taxon>Hyphomonadaceae</taxon>
        <taxon>Ponticaulis</taxon>
    </lineage>
</organism>
<keyword evidence="11" id="KW-0732">Signal</keyword>
<dbReference type="CDD" id="cd14817">
    <property type="entry name" value="D-Ala-D-Ala_dipeptidase_VanX"/>
    <property type="match status" value="1"/>
</dbReference>
<dbReference type="Gene3D" id="3.30.1380.10">
    <property type="match status" value="1"/>
</dbReference>
<proteinExistence type="inferred from homology"/>
<name>A0ABW1S6D0_9PROT</name>
<comment type="similarity">
    <text evidence="9 10">Belongs to the peptidase M15D family.</text>
</comment>
<gene>
    <name evidence="9" type="primary">ddpX</name>
    <name evidence="12" type="ORF">ACFQDM_03655</name>
</gene>
<keyword evidence="4 9" id="KW-0378">Hydrolase</keyword>
<comment type="caution">
    <text evidence="12">The sequence shown here is derived from an EMBL/GenBank/DDBJ whole genome shotgun (WGS) entry which is preliminary data.</text>
</comment>
<evidence type="ECO:0000256" key="6">
    <source>
        <dbReference type="ARBA" id="ARBA00022997"/>
    </source>
</evidence>
<feature type="binding site" evidence="9">
    <location>
        <position position="151"/>
    </location>
    <ligand>
        <name>Zn(2+)</name>
        <dbReference type="ChEBI" id="CHEBI:29105"/>
        <note>catalytic</note>
    </ligand>
</feature>